<feature type="domain" description="Peptidase S26" evidence="6">
    <location>
        <begin position="19"/>
        <end position="179"/>
    </location>
</feature>
<gene>
    <name evidence="7" type="ORF">FBZ89_11087</name>
</gene>
<keyword evidence="4" id="KW-0574">Periplasm</keyword>
<comment type="caution">
    <text evidence="7">The sequence shown here is derived from an EMBL/GenBank/DDBJ whole genome shotgun (WGS) entry which is preliminary data.</text>
</comment>
<dbReference type="GO" id="GO:0004252">
    <property type="term" value="F:serine-type endopeptidase activity"/>
    <property type="evidence" value="ECO:0007669"/>
    <property type="project" value="InterPro"/>
</dbReference>
<reference evidence="7 8" key="1">
    <citation type="submission" date="2019-06" db="EMBL/GenBank/DDBJ databases">
        <title>Genomic Encyclopedia of Type Strains, Phase IV (KMG-V): Genome sequencing to study the core and pangenomes of soil and plant-associated prokaryotes.</title>
        <authorList>
            <person name="Whitman W."/>
        </authorList>
    </citation>
    <scope>NUCLEOTIDE SEQUENCE [LARGE SCALE GENOMIC DNA]</scope>
    <source>
        <strain evidence="7 8">BR 11880</strain>
    </source>
</reference>
<dbReference type="AlphaFoldDB" id="A0A560F9Z1"/>
<dbReference type="RefSeq" id="WP_145751047.1">
    <property type="nucleotide sequence ID" value="NZ_VITN01000010.1"/>
</dbReference>
<protein>
    <submittedName>
        <fullName evidence="7">Conjugation peptidase TraF</fullName>
    </submittedName>
</protein>
<organism evidence="7 8">
    <name type="scientific">Nitrospirillum amazonense</name>
    <dbReference type="NCBI Taxonomy" id="28077"/>
    <lineage>
        <taxon>Bacteria</taxon>
        <taxon>Pseudomonadati</taxon>
        <taxon>Pseudomonadota</taxon>
        <taxon>Alphaproteobacteria</taxon>
        <taxon>Rhodospirillales</taxon>
        <taxon>Azospirillaceae</taxon>
        <taxon>Nitrospirillum</taxon>
    </lineage>
</organism>
<dbReference type="GO" id="GO:0006465">
    <property type="term" value="P:signal peptide processing"/>
    <property type="evidence" value="ECO:0007669"/>
    <property type="project" value="InterPro"/>
</dbReference>
<name>A0A560F9Z1_9PROT</name>
<dbReference type="InterPro" id="IPR019533">
    <property type="entry name" value="Peptidase_S26"/>
</dbReference>
<dbReference type="InterPro" id="IPR014139">
    <property type="entry name" value="Peptidase_S26C_TraF"/>
</dbReference>
<dbReference type="OrthoDB" id="5360818at2"/>
<evidence type="ECO:0000313" key="7">
    <source>
        <dbReference type="EMBL" id="TWB18442.1"/>
    </source>
</evidence>
<evidence type="ECO:0000256" key="3">
    <source>
        <dbReference type="ARBA" id="ARBA00022729"/>
    </source>
</evidence>
<evidence type="ECO:0000313" key="8">
    <source>
        <dbReference type="Proteomes" id="UP000319859"/>
    </source>
</evidence>
<evidence type="ECO:0000259" key="6">
    <source>
        <dbReference type="Pfam" id="PF10502"/>
    </source>
</evidence>
<evidence type="ECO:0000256" key="1">
    <source>
        <dbReference type="ARBA" id="ARBA00004418"/>
    </source>
</evidence>
<dbReference type="SUPFAM" id="SSF51306">
    <property type="entry name" value="LexA/Signal peptidase"/>
    <property type="match status" value="1"/>
</dbReference>
<comment type="similarity">
    <text evidence="2">Belongs to the peptidase S26C family.</text>
</comment>
<evidence type="ECO:0000256" key="5">
    <source>
        <dbReference type="ARBA" id="ARBA00022971"/>
    </source>
</evidence>
<dbReference type="Pfam" id="PF10502">
    <property type="entry name" value="Peptidase_S26"/>
    <property type="match status" value="1"/>
</dbReference>
<dbReference type="NCBIfam" id="TIGR02771">
    <property type="entry name" value="TraF_Ti"/>
    <property type="match status" value="1"/>
</dbReference>
<sequence>MIARTIARHHRRRRRLGRFIILAFCALGTCGVSGPSLLHHHPLVVWNASASAPIGLYRVRSNTQLIRGDLVLVRPPSAVASLAAARGYVPAGVPLIKRVAALAGDTVCGEQRSVAINGEPVPTRLETDRLGRPLPTWEGCRMLQAGELFLLMRDVPDSFDSRYFGPVRVESVIGQLVPLWIG</sequence>
<dbReference type="GO" id="GO:0042597">
    <property type="term" value="C:periplasmic space"/>
    <property type="evidence" value="ECO:0007669"/>
    <property type="project" value="UniProtKB-SubCell"/>
</dbReference>
<keyword evidence="5" id="KW-0184">Conjugation</keyword>
<evidence type="ECO:0000256" key="2">
    <source>
        <dbReference type="ARBA" id="ARBA00005849"/>
    </source>
</evidence>
<dbReference type="Proteomes" id="UP000319859">
    <property type="component" value="Unassembled WGS sequence"/>
</dbReference>
<comment type="subcellular location">
    <subcellularLocation>
        <location evidence="1">Periplasm</location>
    </subcellularLocation>
</comment>
<accession>A0A560F9Z1</accession>
<evidence type="ECO:0000256" key="4">
    <source>
        <dbReference type="ARBA" id="ARBA00022764"/>
    </source>
</evidence>
<keyword evidence="3" id="KW-0732">Signal</keyword>
<dbReference type="Gene3D" id="2.10.109.10">
    <property type="entry name" value="Umud Fragment, subunit A"/>
    <property type="match status" value="1"/>
</dbReference>
<dbReference type="EMBL" id="VITN01000010">
    <property type="protein sequence ID" value="TWB18442.1"/>
    <property type="molecule type" value="Genomic_DNA"/>
</dbReference>
<proteinExistence type="inferred from homology"/>
<dbReference type="InterPro" id="IPR036286">
    <property type="entry name" value="LexA/Signal_pep-like_sf"/>
</dbReference>